<sequence length="143" mass="15441">MERLGRKCCMAWDDFCAAVKRSVNPSTAGPKRPAGEKVEKGHFVDLLDLRQIEPEVRSSMTRLAMDRPMAWAVAFVARRAKSVALWRSRKAGSASQGGGSSAGLSRKGSFILSPHSRGGAEMSGHGLVQGQHLLISLLLRAIN</sequence>
<reference evidence="1 2" key="1">
    <citation type="submission" date="2018-10" db="EMBL/GenBank/DDBJ databases">
        <title>Genome assembly for a Yunnan-Guizhou Plateau 3E fish, Anabarilius grahami (Regan), and its evolutionary and genetic applications.</title>
        <authorList>
            <person name="Jiang W."/>
        </authorList>
    </citation>
    <scope>NUCLEOTIDE SEQUENCE [LARGE SCALE GENOMIC DNA]</scope>
    <source>
        <strain evidence="1">AG-KIZ</strain>
        <tissue evidence="1">Muscle</tissue>
    </source>
</reference>
<gene>
    <name evidence="1" type="ORF">DPX16_14133</name>
</gene>
<organism evidence="1 2">
    <name type="scientific">Anabarilius grahami</name>
    <name type="common">Kanglang fish</name>
    <name type="synonym">Barilius grahami</name>
    <dbReference type="NCBI Taxonomy" id="495550"/>
    <lineage>
        <taxon>Eukaryota</taxon>
        <taxon>Metazoa</taxon>
        <taxon>Chordata</taxon>
        <taxon>Craniata</taxon>
        <taxon>Vertebrata</taxon>
        <taxon>Euteleostomi</taxon>
        <taxon>Actinopterygii</taxon>
        <taxon>Neopterygii</taxon>
        <taxon>Teleostei</taxon>
        <taxon>Ostariophysi</taxon>
        <taxon>Cypriniformes</taxon>
        <taxon>Xenocyprididae</taxon>
        <taxon>Xenocypridinae</taxon>
        <taxon>Xenocypridinae incertae sedis</taxon>
        <taxon>Anabarilius</taxon>
    </lineage>
</organism>
<evidence type="ECO:0000313" key="2">
    <source>
        <dbReference type="Proteomes" id="UP000281406"/>
    </source>
</evidence>
<proteinExistence type="predicted"/>
<dbReference type="EMBL" id="RJVU01013851">
    <property type="protein sequence ID" value="ROL53120.1"/>
    <property type="molecule type" value="Genomic_DNA"/>
</dbReference>
<dbReference type="Proteomes" id="UP000281406">
    <property type="component" value="Unassembled WGS sequence"/>
</dbReference>
<name>A0A3N0Z3N4_ANAGA</name>
<evidence type="ECO:0000313" key="1">
    <source>
        <dbReference type="EMBL" id="ROL53120.1"/>
    </source>
</evidence>
<accession>A0A3N0Z3N4</accession>
<dbReference type="AlphaFoldDB" id="A0A3N0Z3N4"/>
<keyword evidence="2" id="KW-1185">Reference proteome</keyword>
<comment type="caution">
    <text evidence="1">The sequence shown here is derived from an EMBL/GenBank/DDBJ whole genome shotgun (WGS) entry which is preliminary data.</text>
</comment>
<protein>
    <submittedName>
        <fullName evidence="1">Uncharacterized protein</fullName>
    </submittedName>
</protein>